<keyword evidence="2" id="KW-1185">Reference proteome</keyword>
<organism evidence="1 2">
    <name type="scientific">Irpex rosettiformis</name>
    <dbReference type="NCBI Taxonomy" id="378272"/>
    <lineage>
        <taxon>Eukaryota</taxon>
        <taxon>Fungi</taxon>
        <taxon>Dikarya</taxon>
        <taxon>Basidiomycota</taxon>
        <taxon>Agaricomycotina</taxon>
        <taxon>Agaricomycetes</taxon>
        <taxon>Polyporales</taxon>
        <taxon>Irpicaceae</taxon>
        <taxon>Irpex</taxon>
    </lineage>
</organism>
<evidence type="ECO:0000313" key="1">
    <source>
        <dbReference type="EMBL" id="KAI0093352.1"/>
    </source>
</evidence>
<sequence>MATRGRGFYIRENGISREIDLPRTKGIGTNGRSREGMYKLRVAAASRTVSPNLEGTMAAQVFLAIAAAVDTQQGMDEFFKPQRTTGIVNFPLDLSIPFKFYFESRSSPERVPTLKYVVSARDPNAREKYFIWIQNYESASQAACRAAMTYALHSLANGRTLRQVQLDALDFM</sequence>
<evidence type="ECO:0000313" key="2">
    <source>
        <dbReference type="Proteomes" id="UP001055072"/>
    </source>
</evidence>
<comment type="caution">
    <text evidence="1">The sequence shown here is derived from an EMBL/GenBank/DDBJ whole genome shotgun (WGS) entry which is preliminary data.</text>
</comment>
<dbReference type="Proteomes" id="UP001055072">
    <property type="component" value="Unassembled WGS sequence"/>
</dbReference>
<protein>
    <submittedName>
        <fullName evidence="1">Uncharacterized protein</fullName>
    </submittedName>
</protein>
<dbReference type="EMBL" id="MU274902">
    <property type="protein sequence ID" value="KAI0093352.1"/>
    <property type="molecule type" value="Genomic_DNA"/>
</dbReference>
<gene>
    <name evidence="1" type="ORF">BDY19DRAFT_989998</name>
</gene>
<accession>A0ACB8UG15</accession>
<proteinExistence type="predicted"/>
<reference evidence="1" key="1">
    <citation type="journal article" date="2021" name="Environ. Microbiol.">
        <title>Gene family expansions and transcriptome signatures uncover fungal adaptations to wood decay.</title>
        <authorList>
            <person name="Hage H."/>
            <person name="Miyauchi S."/>
            <person name="Viragh M."/>
            <person name="Drula E."/>
            <person name="Min B."/>
            <person name="Chaduli D."/>
            <person name="Navarro D."/>
            <person name="Favel A."/>
            <person name="Norest M."/>
            <person name="Lesage-Meessen L."/>
            <person name="Balint B."/>
            <person name="Merenyi Z."/>
            <person name="de Eugenio L."/>
            <person name="Morin E."/>
            <person name="Martinez A.T."/>
            <person name="Baldrian P."/>
            <person name="Stursova M."/>
            <person name="Martinez M.J."/>
            <person name="Novotny C."/>
            <person name="Magnuson J.K."/>
            <person name="Spatafora J.W."/>
            <person name="Maurice S."/>
            <person name="Pangilinan J."/>
            <person name="Andreopoulos W."/>
            <person name="LaButti K."/>
            <person name="Hundley H."/>
            <person name="Na H."/>
            <person name="Kuo A."/>
            <person name="Barry K."/>
            <person name="Lipzen A."/>
            <person name="Henrissat B."/>
            <person name="Riley R."/>
            <person name="Ahrendt S."/>
            <person name="Nagy L.G."/>
            <person name="Grigoriev I.V."/>
            <person name="Martin F."/>
            <person name="Rosso M.N."/>
        </authorList>
    </citation>
    <scope>NUCLEOTIDE SEQUENCE</scope>
    <source>
        <strain evidence="1">CBS 384.51</strain>
    </source>
</reference>
<name>A0ACB8UG15_9APHY</name>